<dbReference type="InterPro" id="IPR058580">
    <property type="entry name" value="DUF2828"/>
</dbReference>
<keyword evidence="3" id="KW-1185">Reference proteome</keyword>
<name>A0AA88KPE8_NAELO</name>
<dbReference type="PIRSF" id="PIRSF015417">
    <property type="entry name" value="T31B5_30_vWA"/>
    <property type="match status" value="1"/>
</dbReference>
<proteinExistence type="predicted"/>
<dbReference type="Proteomes" id="UP000816034">
    <property type="component" value="Unassembled WGS sequence"/>
</dbReference>
<dbReference type="EMBL" id="PYSW02000020">
    <property type="protein sequence ID" value="KAG2383676.1"/>
    <property type="molecule type" value="Genomic_DNA"/>
</dbReference>
<dbReference type="PANTHER" id="PTHR31373">
    <property type="entry name" value="OS06G0652100 PROTEIN"/>
    <property type="match status" value="1"/>
</dbReference>
<sequence length="483" mass="56195">MLSFGNRSSLLACNTLIKRVGVYRFSRGGDAGHHQTSSLILSNGSCTFRRHYSIPTSSTSTELNSFLDTLFKKKKTNTSFFSDLLAVEDDSGHSSNWTLTQNGSLAYKSSGSALVDFFYKSVEGISQRGIHQLLSESWQEDPTRTLKVIFFILDIRQGKGEKKIFYECQRWLALHHPKTFLANLKFISKFGYWKDLLNLLSYIRYGGYEMDERPRWFQRQQNHLSRLPSVFGLKQFLRYLKRCSYNKTEDKDHISEELTEMDILRHMKNISESRELMEFSAQEKIILRQSYLQAREIIVDLYVDQLRKDKEYMIKKSQAQPSQPVGIHSLCAKWAPSIGRSADKLLDGIGLDIAKKLFPLDEQVYEYLAKIKYQKEYLAPLRAATPVIETFMAAKRWSEIPYQRVPSVCMHRNKKLFMRRDLERFSEFLGKVVKGEQKISGKVLFPHQIVENLMVEKDKNAILTLELQWKTLVENTEHKETLS</sequence>
<feature type="domain" description="DUF2828" evidence="1">
    <location>
        <begin position="100"/>
        <end position="481"/>
    </location>
</feature>
<evidence type="ECO:0000313" key="2">
    <source>
        <dbReference type="EMBL" id="KAG2383676.1"/>
    </source>
</evidence>
<protein>
    <recommendedName>
        <fullName evidence="1">DUF2828 domain-containing protein</fullName>
    </recommendedName>
</protein>
<dbReference type="Pfam" id="PF11443">
    <property type="entry name" value="DUF2828"/>
    <property type="match status" value="1"/>
</dbReference>
<evidence type="ECO:0000313" key="3">
    <source>
        <dbReference type="Proteomes" id="UP000816034"/>
    </source>
</evidence>
<gene>
    <name evidence="2" type="ORF">C9374_004347</name>
</gene>
<dbReference type="RefSeq" id="XP_044549355.1">
    <property type="nucleotide sequence ID" value="XM_044693976.1"/>
</dbReference>
<evidence type="ECO:0000259" key="1">
    <source>
        <dbReference type="Pfam" id="PF11443"/>
    </source>
</evidence>
<dbReference type="InterPro" id="IPR011205">
    <property type="entry name" value="UCP015417_vWA"/>
</dbReference>
<dbReference type="PANTHER" id="PTHR31373:SF27">
    <property type="entry name" value="TROVE DOMAIN-CONTAINING PROTEIN"/>
    <property type="match status" value="1"/>
</dbReference>
<accession>A0AA88KPE8</accession>
<comment type="caution">
    <text evidence="2">The sequence shown here is derived from an EMBL/GenBank/DDBJ whole genome shotgun (WGS) entry which is preliminary data.</text>
</comment>
<reference evidence="2 3" key="1">
    <citation type="journal article" date="2018" name="BMC Genomics">
        <title>The genome of Naegleria lovaniensis, the basis for a comparative approach to unravel pathogenicity factors of the human pathogenic amoeba N. fowleri.</title>
        <authorList>
            <person name="Liechti N."/>
            <person name="Schurch N."/>
            <person name="Bruggmann R."/>
            <person name="Wittwer M."/>
        </authorList>
    </citation>
    <scope>NUCLEOTIDE SEQUENCE [LARGE SCALE GENOMIC DNA]</scope>
    <source>
        <strain evidence="2 3">ATCC 30569</strain>
    </source>
</reference>
<dbReference type="AlphaFoldDB" id="A0AA88KPE8"/>
<dbReference type="GeneID" id="68096802"/>
<organism evidence="2 3">
    <name type="scientific">Naegleria lovaniensis</name>
    <name type="common">Amoeba</name>
    <dbReference type="NCBI Taxonomy" id="51637"/>
    <lineage>
        <taxon>Eukaryota</taxon>
        <taxon>Discoba</taxon>
        <taxon>Heterolobosea</taxon>
        <taxon>Tetramitia</taxon>
        <taxon>Eutetramitia</taxon>
        <taxon>Vahlkampfiidae</taxon>
        <taxon>Naegleria</taxon>
    </lineage>
</organism>